<proteinExistence type="predicted"/>
<gene>
    <name evidence="1" type="ORF">QAD02_018679</name>
</gene>
<reference evidence="1" key="1">
    <citation type="submission" date="2023-04" db="EMBL/GenBank/DDBJ databases">
        <title>A chromosome-level genome assembly of the parasitoid wasp Eretmocerus hayati.</title>
        <authorList>
            <person name="Zhong Y."/>
            <person name="Liu S."/>
            <person name="Liu Y."/>
        </authorList>
    </citation>
    <scope>NUCLEOTIDE SEQUENCE</scope>
    <source>
        <strain evidence="1">ZJU_SS_LIU_2023</strain>
    </source>
</reference>
<dbReference type="EMBL" id="CM056741">
    <property type="protein sequence ID" value="KAJ8682887.1"/>
    <property type="molecule type" value="Genomic_DNA"/>
</dbReference>
<evidence type="ECO:0000313" key="1">
    <source>
        <dbReference type="EMBL" id="KAJ8682887.1"/>
    </source>
</evidence>
<dbReference type="Proteomes" id="UP001239111">
    <property type="component" value="Chromosome 1"/>
</dbReference>
<name>A0ACC2PKF8_9HYME</name>
<evidence type="ECO:0000313" key="2">
    <source>
        <dbReference type="Proteomes" id="UP001239111"/>
    </source>
</evidence>
<keyword evidence="2" id="KW-1185">Reference proteome</keyword>
<sequence>MSSILRAGLIIAYPYAQLSLRIFLKSLREAGGVNQLALDLQSILKSSDQNETNSSDIKLEGYKYVYSLLGNATRDEDEDITRASALTLITLAKYSSIFGSKIESNDMKEFFKNDDAIFVGALLLKICRVAVLNNSISFLKNLDCTSSPEQKLNGQCRAQCCGNHAFIAPKISSIAISCTPNVGRCATSDNTVIIFALKPIEKGEQLVNSIYSIYKPAPLPVRQRVYKKRYGSACCCQTCAKNWTEESLTQNVPKESATQVDRMMDEMISITKRVGPKDDNDVELLHKTKECLEVFWKHLKLPSLYLVCAVKYLTHFFTSVYGERSTIPDSCKP</sequence>
<comment type="caution">
    <text evidence="1">The sequence shown here is derived from an EMBL/GenBank/DDBJ whole genome shotgun (WGS) entry which is preliminary data.</text>
</comment>
<protein>
    <submittedName>
        <fullName evidence="1">Uncharacterized protein</fullName>
    </submittedName>
</protein>
<organism evidence="1 2">
    <name type="scientific">Eretmocerus hayati</name>
    <dbReference type="NCBI Taxonomy" id="131215"/>
    <lineage>
        <taxon>Eukaryota</taxon>
        <taxon>Metazoa</taxon>
        <taxon>Ecdysozoa</taxon>
        <taxon>Arthropoda</taxon>
        <taxon>Hexapoda</taxon>
        <taxon>Insecta</taxon>
        <taxon>Pterygota</taxon>
        <taxon>Neoptera</taxon>
        <taxon>Endopterygota</taxon>
        <taxon>Hymenoptera</taxon>
        <taxon>Apocrita</taxon>
        <taxon>Proctotrupomorpha</taxon>
        <taxon>Chalcidoidea</taxon>
        <taxon>Aphelinidae</taxon>
        <taxon>Aphelininae</taxon>
        <taxon>Eretmocerus</taxon>
    </lineage>
</organism>
<accession>A0ACC2PKF8</accession>